<evidence type="ECO:0000313" key="2">
    <source>
        <dbReference type="EMBL" id="UYQ62700.1"/>
    </source>
</evidence>
<organism evidence="2 3">
    <name type="scientific">Streptomyces peucetius</name>
    <dbReference type="NCBI Taxonomy" id="1950"/>
    <lineage>
        <taxon>Bacteria</taxon>
        <taxon>Bacillati</taxon>
        <taxon>Actinomycetota</taxon>
        <taxon>Actinomycetes</taxon>
        <taxon>Kitasatosporales</taxon>
        <taxon>Streptomycetaceae</taxon>
        <taxon>Streptomyces</taxon>
    </lineage>
</organism>
<dbReference type="EMBL" id="CP107567">
    <property type="protein sequence ID" value="UYQ62700.1"/>
    <property type="molecule type" value="Genomic_DNA"/>
</dbReference>
<keyword evidence="1" id="KW-0175">Coiled coil</keyword>
<evidence type="ECO:0000313" key="3">
    <source>
        <dbReference type="Proteomes" id="UP001163878"/>
    </source>
</evidence>
<proteinExistence type="predicted"/>
<feature type="coiled-coil region" evidence="1">
    <location>
        <begin position="114"/>
        <end position="141"/>
    </location>
</feature>
<name>A0ABY6I8Z5_STRPE</name>
<evidence type="ECO:0000256" key="1">
    <source>
        <dbReference type="SAM" id="Coils"/>
    </source>
</evidence>
<reference evidence="2" key="1">
    <citation type="submission" date="2022-10" db="EMBL/GenBank/DDBJ databases">
        <title>Cytochrome P450 Catalyzes Benzene Ring Formation in the Biosynthesis of Trialkyl-Substituted Aromatic Polyketides.</title>
        <authorList>
            <person name="Zhao E."/>
            <person name="Ge H."/>
        </authorList>
    </citation>
    <scope>NUCLEOTIDE SEQUENCE</scope>
    <source>
        <strain evidence="2">NA0869</strain>
    </source>
</reference>
<gene>
    <name evidence="2" type="ORF">OGH68_15225</name>
</gene>
<dbReference type="Proteomes" id="UP001163878">
    <property type="component" value="Chromosome"/>
</dbReference>
<accession>A0ABY6I8Z5</accession>
<protein>
    <submittedName>
        <fullName evidence="2">Uncharacterized protein</fullName>
    </submittedName>
</protein>
<keyword evidence="3" id="KW-1185">Reference proteome</keyword>
<dbReference type="RefSeq" id="WP_264244436.1">
    <property type="nucleotide sequence ID" value="NZ_CP107567.1"/>
</dbReference>
<sequence length="153" mass="17462">MTAEEEALLRKVERLVAAAILKIQSELKLRRPVAAWDGNQRVWKLRKRSANDPIQVEVLTSIATFPTYSVHPGDIREVEVTITARAWSREQRYATQERRIYTKLLKDAGRIPRAEEFEAELAEALAEADELAEQLPEAAKRLEPFLTKDIGKP</sequence>